<name>A0AAV2DLX6_9ROSI</name>
<evidence type="ECO:0000313" key="2">
    <source>
        <dbReference type="EMBL" id="CAL1374993.1"/>
    </source>
</evidence>
<reference evidence="2 3" key="1">
    <citation type="submission" date="2024-04" db="EMBL/GenBank/DDBJ databases">
        <authorList>
            <person name="Fracassetti M."/>
        </authorList>
    </citation>
    <scope>NUCLEOTIDE SEQUENCE [LARGE SCALE GENOMIC DNA]</scope>
</reference>
<keyword evidence="3" id="KW-1185">Reference proteome</keyword>
<dbReference type="Proteomes" id="UP001497516">
    <property type="component" value="Chromosome 3"/>
</dbReference>
<accession>A0AAV2DLX6</accession>
<dbReference type="EMBL" id="OZ034816">
    <property type="protein sequence ID" value="CAL1374993.1"/>
    <property type="molecule type" value="Genomic_DNA"/>
</dbReference>
<keyword evidence="1" id="KW-0472">Membrane</keyword>
<evidence type="ECO:0000256" key="1">
    <source>
        <dbReference type="SAM" id="Phobius"/>
    </source>
</evidence>
<gene>
    <name evidence="2" type="ORF">LTRI10_LOCUS16821</name>
</gene>
<protein>
    <submittedName>
        <fullName evidence="2">Uncharacterized protein</fullName>
    </submittedName>
</protein>
<dbReference type="AlphaFoldDB" id="A0AAV2DLX6"/>
<proteinExistence type="predicted"/>
<organism evidence="2 3">
    <name type="scientific">Linum trigynum</name>
    <dbReference type="NCBI Taxonomy" id="586398"/>
    <lineage>
        <taxon>Eukaryota</taxon>
        <taxon>Viridiplantae</taxon>
        <taxon>Streptophyta</taxon>
        <taxon>Embryophyta</taxon>
        <taxon>Tracheophyta</taxon>
        <taxon>Spermatophyta</taxon>
        <taxon>Magnoliopsida</taxon>
        <taxon>eudicotyledons</taxon>
        <taxon>Gunneridae</taxon>
        <taxon>Pentapetalae</taxon>
        <taxon>rosids</taxon>
        <taxon>fabids</taxon>
        <taxon>Malpighiales</taxon>
        <taxon>Linaceae</taxon>
        <taxon>Linum</taxon>
    </lineage>
</organism>
<feature type="transmembrane region" description="Helical" evidence="1">
    <location>
        <begin position="124"/>
        <end position="144"/>
    </location>
</feature>
<keyword evidence="1" id="KW-0812">Transmembrane</keyword>
<evidence type="ECO:0000313" key="3">
    <source>
        <dbReference type="Proteomes" id="UP001497516"/>
    </source>
</evidence>
<sequence length="155" mass="17138">MVTVSFGNLAVTVSFGFRSPALHVSLRFRRRGGESSESASALDYLIVEGVGLAWVENQGEGVVGVEGVVDLEDVWVRREEEHDLGLLLEAVAVGLVGEHGFVDGLAGEEGFLRRREAPGDHWRLGSWFLSIGFLVLVVNGRIWGRRWMRGSWFLT</sequence>
<keyword evidence="1" id="KW-1133">Transmembrane helix</keyword>